<evidence type="ECO:0000259" key="3">
    <source>
        <dbReference type="Pfam" id="PF10150"/>
    </source>
</evidence>
<feature type="domain" description="RNA-binding protein AU-1/Ribonuclease E/G" evidence="3">
    <location>
        <begin position="139"/>
        <end position="237"/>
    </location>
</feature>
<keyword evidence="1" id="KW-0378">Hydrolase</keyword>
<keyword evidence="2" id="KW-0694">RNA-binding</keyword>
<dbReference type="Proteomes" id="UP000561181">
    <property type="component" value="Unassembled WGS sequence"/>
</dbReference>
<comment type="caution">
    <text evidence="4">The sequence shown here is derived from an EMBL/GenBank/DDBJ whole genome shotgun (WGS) entry which is preliminary data.</text>
</comment>
<evidence type="ECO:0000313" key="4">
    <source>
        <dbReference type="EMBL" id="NMW30936.1"/>
    </source>
</evidence>
<organism evidence="4 5">
    <name type="scientific">Pontixanthobacter rizhaonensis</name>
    <dbReference type="NCBI Taxonomy" id="2730337"/>
    <lineage>
        <taxon>Bacteria</taxon>
        <taxon>Pseudomonadati</taxon>
        <taxon>Pseudomonadota</taxon>
        <taxon>Alphaproteobacteria</taxon>
        <taxon>Sphingomonadales</taxon>
        <taxon>Erythrobacteraceae</taxon>
        <taxon>Pontixanthobacter</taxon>
    </lineage>
</organism>
<evidence type="ECO:0000256" key="1">
    <source>
        <dbReference type="ARBA" id="ARBA00022801"/>
    </source>
</evidence>
<sequence>MAEWQVERGIGETRAILVNNDQIMRTRHHWDGELIAGSVVEAKLISKPSGAARGTARLDDGTDLLVDRLDKDAREGAMLNLTIMRSAISEKGRMKLAHARPSTDAVRTLSLTDSLAQTPCPIREVRRFSVPGWSDLVSDSLSQSIDFNGGSLLIAPTAAMLVVDIDGTLPPRELALAAVPAIAATLRQMDIGGMVGIDFPTLPSKADRRLVDMALERALDDWPHERTAMNGFGFVQLVSRLERPSLFHRAAISRSGVVVRNLLRQAEHITQPGAIMLTAHPAISAQLKTTWVEELARRSGRQVRIETRPSLAPEGSFAQSVPL</sequence>
<keyword evidence="5" id="KW-1185">Reference proteome</keyword>
<dbReference type="GO" id="GO:0016787">
    <property type="term" value="F:hydrolase activity"/>
    <property type="evidence" value="ECO:0007669"/>
    <property type="project" value="UniProtKB-KW"/>
</dbReference>
<dbReference type="GO" id="GO:0003723">
    <property type="term" value="F:RNA binding"/>
    <property type="evidence" value="ECO:0007669"/>
    <property type="project" value="UniProtKB-KW"/>
</dbReference>
<dbReference type="InterPro" id="IPR019307">
    <property type="entry name" value="RNA-bd_AU-1/RNase_E/G"/>
</dbReference>
<dbReference type="EMBL" id="JABCRE010000002">
    <property type="protein sequence ID" value="NMW30936.1"/>
    <property type="molecule type" value="Genomic_DNA"/>
</dbReference>
<reference evidence="4 5" key="1">
    <citation type="submission" date="2020-04" db="EMBL/GenBank/DDBJ databases">
        <authorList>
            <person name="Liu A."/>
        </authorList>
    </citation>
    <scope>NUCLEOTIDE SEQUENCE [LARGE SCALE GENOMIC DNA]</scope>
    <source>
        <strain evidence="4 5">RZ02</strain>
    </source>
</reference>
<dbReference type="Pfam" id="PF10150">
    <property type="entry name" value="RNase_E_G"/>
    <property type="match status" value="1"/>
</dbReference>
<protein>
    <submittedName>
        <fullName evidence="4">Ribonuclease</fullName>
    </submittedName>
</protein>
<evidence type="ECO:0000313" key="5">
    <source>
        <dbReference type="Proteomes" id="UP000561181"/>
    </source>
</evidence>
<dbReference type="AlphaFoldDB" id="A0A848QN06"/>
<proteinExistence type="predicted"/>
<dbReference type="RefSeq" id="WP_170010017.1">
    <property type="nucleotide sequence ID" value="NZ_JABCRE010000002.1"/>
</dbReference>
<name>A0A848QN06_9SPHN</name>
<accession>A0A848QN06</accession>
<evidence type="ECO:0000256" key="2">
    <source>
        <dbReference type="ARBA" id="ARBA00022884"/>
    </source>
</evidence>
<gene>
    <name evidence="4" type="ORF">HKD42_02540</name>
</gene>